<comment type="caution">
    <text evidence="1">The sequence shown here is derived from an EMBL/GenBank/DDBJ whole genome shotgun (WGS) entry which is preliminary data.</text>
</comment>
<reference evidence="1" key="1">
    <citation type="submission" date="2013-04" db="EMBL/GenBank/DDBJ databases">
        <authorList>
            <person name="Qu J."/>
            <person name="Murali S.C."/>
            <person name="Bandaranaike D."/>
            <person name="Bellair M."/>
            <person name="Blankenburg K."/>
            <person name="Chao H."/>
            <person name="Dinh H."/>
            <person name="Doddapaneni H."/>
            <person name="Downs B."/>
            <person name="Dugan-Rocha S."/>
            <person name="Elkadiri S."/>
            <person name="Gnanaolivu R.D."/>
            <person name="Hernandez B."/>
            <person name="Javaid M."/>
            <person name="Jayaseelan J.C."/>
            <person name="Lee S."/>
            <person name="Li M."/>
            <person name="Ming W."/>
            <person name="Munidasa M."/>
            <person name="Muniz J."/>
            <person name="Nguyen L."/>
            <person name="Ongeri F."/>
            <person name="Osuji N."/>
            <person name="Pu L.-L."/>
            <person name="Puazo M."/>
            <person name="Qu C."/>
            <person name="Quiroz J."/>
            <person name="Raj R."/>
            <person name="Weissenberger G."/>
            <person name="Xin Y."/>
            <person name="Zou X."/>
            <person name="Han Y."/>
            <person name="Richards S."/>
            <person name="Worley K."/>
            <person name="Muzny D."/>
            <person name="Gibbs R."/>
        </authorList>
    </citation>
    <scope>NUCLEOTIDE SEQUENCE</scope>
    <source>
        <strain evidence="1">Sampled in the wild</strain>
    </source>
</reference>
<dbReference type="InterPro" id="IPR036397">
    <property type="entry name" value="RNaseH_sf"/>
</dbReference>
<dbReference type="GO" id="GO:0003676">
    <property type="term" value="F:nucleic acid binding"/>
    <property type="evidence" value="ECO:0007669"/>
    <property type="project" value="InterPro"/>
</dbReference>
<accession>A0A8K0PA31</accession>
<dbReference type="PANTHER" id="PTHR46060:SF1">
    <property type="entry name" value="MARINER MOS1 TRANSPOSASE-LIKE PROTEIN"/>
    <property type="match status" value="1"/>
</dbReference>
<organism evidence="1 2">
    <name type="scientific">Ladona fulva</name>
    <name type="common">Scarce chaser dragonfly</name>
    <name type="synonym">Libellula fulva</name>
    <dbReference type="NCBI Taxonomy" id="123851"/>
    <lineage>
        <taxon>Eukaryota</taxon>
        <taxon>Metazoa</taxon>
        <taxon>Ecdysozoa</taxon>
        <taxon>Arthropoda</taxon>
        <taxon>Hexapoda</taxon>
        <taxon>Insecta</taxon>
        <taxon>Pterygota</taxon>
        <taxon>Palaeoptera</taxon>
        <taxon>Odonata</taxon>
        <taxon>Epiprocta</taxon>
        <taxon>Anisoptera</taxon>
        <taxon>Libelluloidea</taxon>
        <taxon>Libellulidae</taxon>
        <taxon>Ladona</taxon>
    </lineage>
</organism>
<gene>
    <name evidence="1" type="ORF">J437_LFUL001584</name>
</gene>
<sequence length="123" mass="14452">MIAWIDGLIQENRQITEEEICVQVGISHGSMHTIIKDHLQFQKICMQWVPHQLMEGQKIDRMAACLSHLQRYHEEEYAFLSHIITEEETWSHHQVQEQTAKPAVETLQVSPVKEIQGCPYEFR</sequence>
<dbReference type="InterPro" id="IPR052709">
    <property type="entry name" value="Transposase-MT_Hybrid"/>
</dbReference>
<keyword evidence="2" id="KW-1185">Reference proteome</keyword>
<dbReference type="Proteomes" id="UP000792457">
    <property type="component" value="Unassembled WGS sequence"/>
</dbReference>
<protein>
    <submittedName>
        <fullName evidence="1">Uncharacterized protein</fullName>
    </submittedName>
</protein>
<dbReference type="AlphaFoldDB" id="A0A8K0PA31"/>
<proteinExistence type="predicted"/>
<dbReference type="EMBL" id="KZ308992">
    <property type="protein sequence ID" value="KAG8236149.1"/>
    <property type="molecule type" value="Genomic_DNA"/>
</dbReference>
<dbReference type="PANTHER" id="PTHR46060">
    <property type="entry name" value="MARINER MOS1 TRANSPOSASE-LIKE PROTEIN"/>
    <property type="match status" value="1"/>
</dbReference>
<dbReference type="Gene3D" id="3.30.420.10">
    <property type="entry name" value="Ribonuclease H-like superfamily/Ribonuclease H"/>
    <property type="match status" value="1"/>
</dbReference>
<reference evidence="1" key="2">
    <citation type="submission" date="2017-10" db="EMBL/GenBank/DDBJ databases">
        <title>Ladona fulva Genome sequencing and assembly.</title>
        <authorList>
            <person name="Murali S."/>
            <person name="Richards S."/>
            <person name="Bandaranaike D."/>
            <person name="Bellair M."/>
            <person name="Blankenburg K."/>
            <person name="Chao H."/>
            <person name="Dinh H."/>
            <person name="Doddapaneni H."/>
            <person name="Dugan-Rocha S."/>
            <person name="Elkadiri S."/>
            <person name="Gnanaolivu R."/>
            <person name="Hernandez B."/>
            <person name="Skinner E."/>
            <person name="Javaid M."/>
            <person name="Lee S."/>
            <person name="Li M."/>
            <person name="Ming W."/>
            <person name="Munidasa M."/>
            <person name="Muniz J."/>
            <person name="Nguyen L."/>
            <person name="Hughes D."/>
            <person name="Osuji N."/>
            <person name="Pu L.-L."/>
            <person name="Puazo M."/>
            <person name="Qu C."/>
            <person name="Quiroz J."/>
            <person name="Raj R."/>
            <person name="Weissenberger G."/>
            <person name="Xin Y."/>
            <person name="Zou X."/>
            <person name="Han Y."/>
            <person name="Worley K."/>
            <person name="Muzny D."/>
            <person name="Gibbs R."/>
        </authorList>
    </citation>
    <scope>NUCLEOTIDE SEQUENCE</scope>
    <source>
        <strain evidence="1">Sampled in the wild</strain>
    </source>
</reference>
<evidence type="ECO:0000313" key="1">
    <source>
        <dbReference type="EMBL" id="KAG8236149.1"/>
    </source>
</evidence>
<name>A0A8K0PA31_LADFU</name>
<dbReference type="OrthoDB" id="10017160at2759"/>
<evidence type="ECO:0000313" key="2">
    <source>
        <dbReference type="Proteomes" id="UP000792457"/>
    </source>
</evidence>